<evidence type="ECO:0000256" key="2">
    <source>
        <dbReference type="ARBA" id="ARBA00009779"/>
    </source>
</evidence>
<evidence type="ECO:0000256" key="5">
    <source>
        <dbReference type="ARBA" id="ARBA00022692"/>
    </source>
</evidence>
<feature type="active site" evidence="12">
    <location>
        <position position="131"/>
    </location>
</feature>
<reference evidence="15 16" key="1">
    <citation type="submission" date="2018-08" db="EMBL/GenBank/DDBJ databases">
        <title>Genomic Encyclopedia of Archaeal and Bacterial Type Strains, Phase II (KMG-II): from individual species to whole genera.</title>
        <authorList>
            <person name="Goeker M."/>
        </authorList>
    </citation>
    <scope>NUCLEOTIDE SEQUENCE [LARGE SCALE GENOMIC DNA]</scope>
    <source>
        <strain evidence="15 16">DSM 5002</strain>
    </source>
</reference>
<dbReference type="InterPro" id="IPR022919">
    <property type="entry name" value="Pept_M48_protease_HtpX"/>
</dbReference>
<dbReference type="AlphaFoldDB" id="A0A397QAY9"/>
<evidence type="ECO:0000256" key="11">
    <source>
        <dbReference type="ARBA" id="ARBA00023136"/>
    </source>
</evidence>
<dbReference type="Proteomes" id="UP000266273">
    <property type="component" value="Unassembled WGS sequence"/>
</dbReference>
<keyword evidence="4 12" id="KW-0645">Protease</keyword>
<evidence type="ECO:0000256" key="13">
    <source>
        <dbReference type="SAM" id="MobiDB-lite"/>
    </source>
</evidence>
<dbReference type="Gene3D" id="3.30.2010.10">
    <property type="entry name" value="Metalloproteases ('zincins'), catalytic domain"/>
    <property type="match status" value="1"/>
</dbReference>
<dbReference type="GO" id="GO:0004222">
    <property type="term" value="F:metalloendopeptidase activity"/>
    <property type="evidence" value="ECO:0007669"/>
    <property type="project" value="UniProtKB-UniRule"/>
</dbReference>
<feature type="transmembrane region" description="Helical" evidence="12">
    <location>
        <begin position="30"/>
        <end position="48"/>
    </location>
</feature>
<keyword evidence="8 12" id="KW-0862">Zinc</keyword>
<evidence type="ECO:0000256" key="1">
    <source>
        <dbReference type="ARBA" id="ARBA00004651"/>
    </source>
</evidence>
<keyword evidence="7 12" id="KW-0378">Hydrolase</keyword>
<keyword evidence="3 12" id="KW-1003">Cell membrane</keyword>
<protein>
    <recommendedName>
        <fullName evidence="12">Protease HtpX homolog</fullName>
        <ecNumber evidence="12">3.4.24.-</ecNumber>
    </recommendedName>
</protein>
<proteinExistence type="inferred from homology"/>
<dbReference type="NCBIfam" id="NF002826">
    <property type="entry name" value="PRK03001.1"/>
    <property type="match status" value="1"/>
</dbReference>
<dbReference type="GO" id="GO:0008270">
    <property type="term" value="F:zinc ion binding"/>
    <property type="evidence" value="ECO:0007669"/>
    <property type="project" value="UniProtKB-UniRule"/>
</dbReference>
<evidence type="ECO:0000256" key="6">
    <source>
        <dbReference type="ARBA" id="ARBA00022723"/>
    </source>
</evidence>
<keyword evidence="10 12" id="KW-0482">Metalloprotease</keyword>
<keyword evidence="16" id="KW-1185">Reference proteome</keyword>
<keyword evidence="15" id="KW-0346">Stress response</keyword>
<evidence type="ECO:0000313" key="15">
    <source>
        <dbReference type="EMBL" id="RIA55284.1"/>
    </source>
</evidence>
<dbReference type="InterPro" id="IPR001915">
    <property type="entry name" value="Peptidase_M48"/>
</dbReference>
<dbReference type="RefSeq" id="WP_119060209.1">
    <property type="nucleotide sequence ID" value="NZ_QXDF01000001.1"/>
</dbReference>
<evidence type="ECO:0000256" key="9">
    <source>
        <dbReference type="ARBA" id="ARBA00022989"/>
    </source>
</evidence>
<evidence type="ECO:0000256" key="3">
    <source>
        <dbReference type="ARBA" id="ARBA00022475"/>
    </source>
</evidence>
<feature type="binding site" evidence="12">
    <location>
        <position position="130"/>
    </location>
    <ligand>
        <name>Zn(2+)</name>
        <dbReference type="ChEBI" id="CHEBI:29105"/>
        <note>catalytic</note>
    </ligand>
</feature>
<comment type="cofactor">
    <cofactor evidence="12">
        <name>Zn(2+)</name>
        <dbReference type="ChEBI" id="CHEBI:29105"/>
    </cofactor>
    <text evidence="12">Binds 1 zinc ion per subunit.</text>
</comment>
<feature type="binding site" evidence="12">
    <location>
        <position position="134"/>
    </location>
    <ligand>
        <name>Zn(2+)</name>
        <dbReference type="ChEBI" id="CHEBI:29105"/>
        <note>catalytic</note>
    </ligand>
</feature>
<keyword evidence="5 12" id="KW-0812">Transmembrane</keyword>
<feature type="domain" description="Peptidase M48" evidence="14">
    <location>
        <begin position="64"/>
        <end position="277"/>
    </location>
</feature>
<keyword evidence="9 12" id="KW-1133">Transmembrane helix</keyword>
<comment type="caution">
    <text evidence="15">The sequence shown here is derived from an EMBL/GenBank/DDBJ whole genome shotgun (WGS) entry which is preliminary data.</text>
</comment>
<dbReference type="PANTHER" id="PTHR43221:SF1">
    <property type="entry name" value="PROTEASE HTPX"/>
    <property type="match status" value="1"/>
</dbReference>
<dbReference type="HAMAP" id="MF_00188">
    <property type="entry name" value="Pept_M48_protease_HtpX"/>
    <property type="match status" value="1"/>
</dbReference>
<dbReference type="EMBL" id="QXDF01000001">
    <property type="protein sequence ID" value="RIA55284.1"/>
    <property type="molecule type" value="Genomic_DNA"/>
</dbReference>
<keyword evidence="6 12" id="KW-0479">Metal-binding</keyword>
<comment type="subcellular location">
    <subcellularLocation>
        <location evidence="1 12">Cell membrane</location>
        <topology evidence="1 12">Multi-pass membrane protein</topology>
    </subcellularLocation>
</comment>
<dbReference type="Pfam" id="PF01435">
    <property type="entry name" value="Peptidase_M48"/>
    <property type="match status" value="1"/>
</dbReference>
<comment type="similarity">
    <text evidence="2 12">Belongs to the peptidase M48B family.</text>
</comment>
<feature type="region of interest" description="Disordered" evidence="13">
    <location>
        <begin position="282"/>
        <end position="303"/>
    </location>
</feature>
<dbReference type="CDD" id="cd07336">
    <property type="entry name" value="M48B_HtpX_like"/>
    <property type="match status" value="1"/>
</dbReference>
<dbReference type="PANTHER" id="PTHR43221">
    <property type="entry name" value="PROTEASE HTPX"/>
    <property type="match status" value="1"/>
</dbReference>
<evidence type="ECO:0000256" key="4">
    <source>
        <dbReference type="ARBA" id="ARBA00022670"/>
    </source>
</evidence>
<dbReference type="OrthoDB" id="15218at2"/>
<evidence type="ECO:0000313" key="16">
    <source>
        <dbReference type="Proteomes" id="UP000266273"/>
    </source>
</evidence>
<organism evidence="15 16">
    <name type="scientific">Dichotomicrobium thermohalophilum</name>
    <dbReference type="NCBI Taxonomy" id="933063"/>
    <lineage>
        <taxon>Bacteria</taxon>
        <taxon>Pseudomonadati</taxon>
        <taxon>Pseudomonadota</taxon>
        <taxon>Alphaproteobacteria</taxon>
        <taxon>Hyphomicrobiales</taxon>
        <taxon>Hyphomicrobiaceae</taxon>
        <taxon>Dichotomicrobium</taxon>
    </lineage>
</organism>
<feature type="binding site" evidence="12">
    <location>
        <position position="201"/>
    </location>
    <ligand>
        <name>Zn(2+)</name>
        <dbReference type="ChEBI" id="CHEBI:29105"/>
        <note>catalytic</note>
    </ligand>
</feature>
<keyword evidence="11 12" id="KW-0472">Membrane</keyword>
<feature type="transmembrane region" description="Helical" evidence="12">
    <location>
        <begin position="173"/>
        <end position="196"/>
    </location>
</feature>
<evidence type="ECO:0000256" key="7">
    <source>
        <dbReference type="ARBA" id="ARBA00022801"/>
    </source>
</evidence>
<dbReference type="NCBIfam" id="NF002363">
    <property type="entry name" value="PRK01345.1"/>
    <property type="match status" value="1"/>
</dbReference>
<dbReference type="EC" id="3.4.24.-" evidence="12"/>
<accession>A0A397QAY9</accession>
<dbReference type="GO" id="GO:0006508">
    <property type="term" value="P:proteolysis"/>
    <property type="evidence" value="ECO:0007669"/>
    <property type="project" value="UniProtKB-KW"/>
</dbReference>
<name>A0A397QAY9_9HYPH</name>
<evidence type="ECO:0000259" key="14">
    <source>
        <dbReference type="Pfam" id="PF01435"/>
    </source>
</evidence>
<evidence type="ECO:0000256" key="12">
    <source>
        <dbReference type="HAMAP-Rule" id="MF_00188"/>
    </source>
</evidence>
<sequence length="303" mass="32673">MNYVRTAMLLALLTALFVLVGYAIGGQSGMVIAFVIAAGMNFISYWNADKIVLRMSGAQEVDERTAPELYDIVRQLARNANLPMPKVYLIHEDQPNAFATGRNPENAAVAATVGLLRNLSREEVAGVMAHELAHVQNRDTLIMTIAATIGGAISMLAQFGLLFGGSRDNNSPFGIIGILLMVILAPIAAALIQMAISRSREYQADRLGAEICQRPLWLASALEKIAGAAKRVQNQHAERNPATAHMFIINPLAGLRMDNLFSTHPPTDERISRLRAMASEMGQGGVSAAEGGPWGTRQEGPWG</sequence>
<gene>
    <name evidence="12" type="primary">htpX</name>
    <name evidence="15" type="ORF">BXY53_0345</name>
</gene>
<evidence type="ECO:0000256" key="10">
    <source>
        <dbReference type="ARBA" id="ARBA00023049"/>
    </source>
</evidence>
<feature type="transmembrane region" description="Helical" evidence="12">
    <location>
        <begin position="141"/>
        <end position="161"/>
    </location>
</feature>
<dbReference type="GO" id="GO:0005886">
    <property type="term" value="C:plasma membrane"/>
    <property type="evidence" value="ECO:0007669"/>
    <property type="project" value="UniProtKB-SubCell"/>
</dbReference>
<evidence type="ECO:0000256" key="8">
    <source>
        <dbReference type="ARBA" id="ARBA00022833"/>
    </source>
</evidence>
<dbReference type="InterPro" id="IPR050083">
    <property type="entry name" value="HtpX_protease"/>
</dbReference>
<feature type="transmembrane region" description="Helical" evidence="12">
    <location>
        <begin position="7"/>
        <end position="24"/>
    </location>
</feature>